<reference evidence="2 3" key="1">
    <citation type="submission" date="2021-01" db="EMBL/GenBank/DDBJ databases">
        <title>Chryseolinea sp. Jin1 Genome sequencing and assembly.</title>
        <authorList>
            <person name="Kim I."/>
        </authorList>
    </citation>
    <scope>NUCLEOTIDE SEQUENCE [LARGE SCALE GENOMIC DNA]</scope>
    <source>
        <strain evidence="2 3">Jin1</strain>
    </source>
</reference>
<feature type="signal peptide" evidence="1">
    <location>
        <begin position="1"/>
        <end position="21"/>
    </location>
</feature>
<proteinExistence type="predicted"/>
<dbReference type="Proteomes" id="UP000613030">
    <property type="component" value="Unassembled WGS sequence"/>
</dbReference>
<accession>A0ABS1L0T9</accession>
<gene>
    <name evidence="2" type="ORF">JI741_28800</name>
</gene>
<evidence type="ECO:0008006" key="4">
    <source>
        <dbReference type="Google" id="ProtNLM"/>
    </source>
</evidence>
<name>A0ABS1L0T9_9BACT</name>
<protein>
    <recommendedName>
        <fullName evidence="4">DUF5004 domain-containing protein</fullName>
    </recommendedName>
</protein>
<sequence>MKTCYTILQSLALLLLASACNEELKPKPYTYTQVFTGESSRSWKLTRLTIKEDGKGDVNFNEADLRQALGACAADDLYTFHADPQKTFEVLEGATTCKPGDPQVYLTDTWSFSNANATLSFVFPVLADVRLPYFVRNVDDSQMEIEIFLDENNTSSYRMVFKATNSN</sequence>
<keyword evidence="3" id="KW-1185">Reference proteome</keyword>
<evidence type="ECO:0000256" key="1">
    <source>
        <dbReference type="SAM" id="SignalP"/>
    </source>
</evidence>
<dbReference type="PROSITE" id="PS51257">
    <property type="entry name" value="PROKAR_LIPOPROTEIN"/>
    <property type="match status" value="1"/>
</dbReference>
<feature type="chain" id="PRO_5046194993" description="DUF5004 domain-containing protein" evidence="1">
    <location>
        <begin position="22"/>
        <end position="167"/>
    </location>
</feature>
<comment type="caution">
    <text evidence="2">The sequence shown here is derived from an EMBL/GenBank/DDBJ whole genome shotgun (WGS) entry which is preliminary data.</text>
</comment>
<keyword evidence="1" id="KW-0732">Signal</keyword>
<dbReference type="EMBL" id="JAERRB010000015">
    <property type="protein sequence ID" value="MBL0745264.1"/>
    <property type="molecule type" value="Genomic_DNA"/>
</dbReference>
<evidence type="ECO:0000313" key="2">
    <source>
        <dbReference type="EMBL" id="MBL0745264.1"/>
    </source>
</evidence>
<organism evidence="2 3">
    <name type="scientific">Chryseolinea lacunae</name>
    <dbReference type="NCBI Taxonomy" id="2801331"/>
    <lineage>
        <taxon>Bacteria</taxon>
        <taxon>Pseudomonadati</taxon>
        <taxon>Bacteroidota</taxon>
        <taxon>Cytophagia</taxon>
        <taxon>Cytophagales</taxon>
        <taxon>Fulvivirgaceae</taxon>
        <taxon>Chryseolinea</taxon>
    </lineage>
</organism>
<dbReference type="RefSeq" id="WP_202015609.1">
    <property type="nucleotide sequence ID" value="NZ_JAERRB010000015.1"/>
</dbReference>
<evidence type="ECO:0000313" key="3">
    <source>
        <dbReference type="Proteomes" id="UP000613030"/>
    </source>
</evidence>